<organism evidence="3 4">
    <name type="scientific">Marisediminitalea aggregata</name>
    <dbReference type="NCBI Taxonomy" id="634436"/>
    <lineage>
        <taxon>Bacteria</taxon>
        <taxon>Pseudomonadati</taxon>
        <taxon>Pseudomonadota</taxon>
        <taxon>Gammaproteobacteria</taxon>
        <taxon>Alteromonadales</taxon>
        <taxon>Alteromonadaceae</taxon>
        <taxon>Marisediminitalea</taxon>
    </lineage>
</organism>
<evidence type="ECO:0000259" key="2">
    <source>
        <dbReference type="Pfam" id="PF07603"/>
    </source>
</evidence>
<gene>
    <name evidence="3" type="ORF">SAMN05216361_0391</name>
</gene>
<keyword evidence="4" id="KW-1185">Reference proteome</keyword>
<feature type="domain" description="Lcl C-terminal" evidence="2">
    <location>
        <begin position="44"/>
        <end position="167"/>
    </location>
</feature>
<dbReference type="Proteomes" id="UP000184520">
    <property type="component" value="Unassembled WGS sequence"/>
</dbReference>
<feature type="chain" id="PRO_5012906219" description="Lcl C-terminal domain-containing protein" evidence="1">
    <location>
        <begin position="22"/>
        <end position="173"/>
    </location>
</feature>
<dbReference type="InterPro" id="IPR011460">
    <property type="entry name" value="Lcl_C"/>
</dbReference>
<name>A0A1M5EGQ6_9ALTE</name>
<dbReference type="EMBL" id="FQWD01000001">
    <property type="protein sequence ID" value="SHF78473.1"/>
    <property type="molecule type" value="Genomic_DNA"/>
</dbReference>
<sequence>MKSLFTLMSLLILSVVQAAQAQTCLANADDTTPDDDFSTITTSTVLHTPTGLIWQRCAVGQTFDGSTCTGEAEQMTWQEALMYAYTYDADLREGWRVPNLKELASLAERDCVRPAINGTFFPATPPDSFWTSTPSIMDPLRAWTVAFFNASHSIKEKDRTVYLRLVRTKLPTE</sequence>
<feature type="signal peptide" evidence="1">
    <location>
        <begin position="1"/>
        <end position="21"/>
    </location>
</feature>
<dbReference type="OrthoDB" id="9793251at2"/>
<proteinExistence type="predicted"/>
<protein>
    <recommendedName>
        <fullName evidence="2">Lcl C-terminal domain-containing protein</fullName>
    </recommendedName>
</protein>
<dbReference type="RefSeq" id="WP_073316997.1">
    <property type="nucleotide sequence ID" value="NZ_FQWD01000001.1"/>
</dbReference>
<dbReference type="Pfam" id="PF07603">
    <property type="entry name" value="Lcl_C"/>
    <property type="match status" value="1"/>
</dbReference>
<evidence type="ECO:0000313" key="4">
    <source>
        <dbReference type="Proteomes" id="UP000184520"/>
    </source>
</evidence>
<evidence type="ECO:0000313" key="3">
    <source>
        <dbReference type="EMBL" id="SHF78473.1"/>
    </source>
</evidence>
<dbReference type="PANTHER" id="PTHR35812">
    <property type="entry name" value="LIPOPROTEIN"/>
    <property type="match status" value="1"/>
</dbReference>
<reference evidence="4" key="1">
    <citation type="submission" date="2016-11" db="EMBL/GenBank/DDBJ databases">
        <authorList>
            <person name="Varghese N."/>
            <person name="Submissions S."/>
        </authorList>
    </citation>
    <scope>NUCLEOTIDE SEQUENCE [LARGE SCALE GENOMIC DNA]</scope>
    <source>
        <strain evidence="4">CGMCC 1.8995</strain>
    </source>
</reference>
<dbReference type="STRING" id="634436.SAMN05216361_0391"/>
<accession>A0A1M5EGQ6</accession>
<keyword evidence="1" id="KW-0732">Signal</keyword>
<dbReference type="PANTHER" id="PTHR35812:SF1">
    <property type="entry name" value="LIPOPROTEIN"/>
    <property type="match status" value="1"/>
</dbReference>
<evidence type="ECO:0000256" key="1">
    <source>
        <dbReference type="SAM" id="SignalP"/>
    </source>
</evidence>
<dbReference type="AlphaFoldDB" id="A0A1M5EGQ6"/>